<name>A0A7G7VH46_9FIRM</name>
<sequence length="126" mass="13875">MSVFYVADKKHMIEVYGDEVLDLTCAGAPLKAIVPNTVDAAKEKHVPVATYDAAKNEVHVSVGSVAHPMTEEHLIEYIILVTKKGVQRVDLTATDAPEVTFRLMDGDTPVKVLEYCNLHGLWQAEI</sequence>
<gene>
    <name evidence="7" type="ORF">H1B31_05825</name>
</gene>
<evidence type="ECO:0000256" key="5">
    <source>
        <dbReference type="ARBA" id="ARBA00023004"/>
    </source>
</evidence>
<dbReference type="Pfam" id="PF01880">
    <property type="entry name" value="Desulfoferrodox"/>
    <property type="match status" value="1"/>
</dbReference>
<keyword evidence="4" id="KW-0249">Electron transport</keyword>
<feature type="domain" description="Desulfoferrodoxin ferrous iron-binding" evidence="6">
    <location>
        <begin position="38"/>
        <end position="124"/>
    </location>
</feature>
<dbReference type="SUPFAM" id="SSF49367">
    <property type="entry name" value="Superoxide reductase-like"/>
    <property type="match status" value="1"/>
</dbReference>
<dbReference type="GO" id="GO:0016491">
    <property type="term" value="F:oxidoreductase activity"/>
    <property type="evidence" value="ECO:0007669"/>
    <property type="project" value="InterPro"/>
</dbReference>
<evidence type="ECO:0000313" key="8">
    <source>
        <dbReference type="Proteomes" id="UP000515480"/>
    </source>
</evidence>
<dbReference type="GO" id="GO:0005506">
    <property type="term" value="F:iron ion binding"/>
    <property type="evidence" value="ECO:0007669"/>
    <property type="project" value="InterPro"/>
</dbReference>
<dbReference type="InterPro" id="IPR036073">
    <property type="entry name" value="Desulfoferrodoxin_Fe-bd_dom_sf"/>
</dbReference>
<protein>
    <submittedName>
        <fullName evidence="7">Desulfoferrodoxin</fullName>
    </submittedName>
</protein>
<comment type="similarity">
    <text evidence="1">Belongs to the desulfoferrodoxin family.</text>
</comment>
<keyword evidence="3" id="KW-0479">Metal-binding</keyword>
<dbReference type="Proteomes" id="UP000515480">
    <property type="component" value="Chromosome"/>
</dbReference>
<proteinExistence type="inferred from homology"/>
<dbReference type="EMBL" id="CP060204">
    <property type="protein sequence ID" value="QNH53439.1"/>
    <property type="molecule type" value="Genomic_DNA"/>
</dbReference>
<evidence type="ECO:0000256" key="2">
    <source>
        <dbReference type="ARBA" id="ARBA00022448"/>
    </source>
</evidence>
<dbReference type="NCBIfam" id="TIGR00332">
    <property type="entry name" value="neela_ferrous"/>
    <property type="match status" value="1"/>
</dbReference>
<evidence type="ECO:0000256" key="1">
    <source>
        <dbReference type="ARBA" id="ARBA00005941"/>
    </source>
</evidence>
<keyword evidence="8" id="KW-1185">Reference proteome</keyword>
<evidence type="ECO:0000256" key="4">
    <source>
        <dbReference type="ARBA" id="ARBA00022982"/>
    </source>
</evidence>
<evidence type="ECO:0000256" key="3">
    <source>
        <dbReference type="ARBA" id="ARBA00022723"/>
    </source>
</evidence>
<keyword evidence="5" id="KW-0408">Iron</keyword>
<dbReference type="Gene3D" id="2.60.40.730">
    <property type="entry name" value="SOR catalytic domain"/>
    <property type="match status" value="1"/>
</dbReference>
<dbReference type="AlphaFoldDB" id="A0A7G7VH46"/>
<keyword evidence="2" id="KW-0813">Transport</keyword>
<dbReference type="InterPro" id="IPR051233">
    <property type="entry name" value="Desulfoferrodoxin_SOR"/>
</dbReference>
<dbReference type="CDD" id="cd00524">
    <property type="entry name" value="SORL"/>
    <property type="match status" value="1"/>
</dbReference>
<accession>A0A7G7VH46</accession>
<dbReference type="KEGG" id="stim:H1B31_05825"/>
<dbReference type="PANTHER" id="PTHR36541">
    <property type="entry name" value="SUPEROXIDE REDUCTASE-RELATED"/>
    <property type="match status" value="1"/>
</dbReference>
<evidence type="ECO:0000313" key="7">
    <source>
        <dbReference type="EMBL" id="QNH53439.1"/>
    </source>
</evidence>
<organism evidence="7 8">
    <name type="scientific">Selenomonas timonae</name>
    <dbReference type="NCBI Taxonomy" id="2754044"/>
    <lineage>
        <taxon>Bacteria</taxon>
        <taxon>Bacillati</taxon>
        <taxon>Bacillota</taxon>
        <taxon>Negativicutes</taxon>
        <taxon>Selenomonadales</taxon>
        <taxon>Selenomonadaceae</taxon>
        <taxon>Selenomonas</taxon>
    </lineage>
</organism>
<dbReference type="RefSeq" id="WP_009441100.1">
    <property type="nucleotide sequence ID" value="NZ_CP060204.1"/>
</dbReference>
<evidence type="ECO:0000259" key="6">
    <source>
        <dbReference type="Pfam" id="PF01880"/>
    </source>
</evidence>
<dbReference type="PANTHER" id="PTHR36541:SF1">
    <property type="entry name" value="SUPEROXIDE REDUCTASE-RELATED"/>
    <property type="match status" value="1"/>
</dbReference>
<dbReference type="InterPro" id="IPR002742">
    <property type="entry name" value="Desulfoferrodoxin_Fe-bd_dom"/>
</dbReference>
<reference evidence="7 8" key="1">
    <citation type="submission" date="2020-07" db="EMBL/GenBank/DDBJ databases">
        <title>Complete genome and description of Selenomonas timonensis sp. nov., a new bacterium isolated from a gingivitis subject.</title>
        <authorList>
            <person name="Antezack A."/>
        </authorList>
    </citation>
    <scope>NUCLEOTIDE SEQUENCE [LARGE SCALE GENOMIC DNA]</scope>
    <source>
        <strain evidence="7 8">Marseille-Q3039</strain>
    </source>
</reference>